<organism evidence="1 2">
    <name type="scientific">Diplodia seriata</name>
    <dbReference type="NCBI Taxonomy" id="420778"/>
    <lineage>
        <taxon>Eukaryota</taxon>
        <taxon>Fungi</taxon>
        <taxon>Dikarya</taxon>
        <taxon>Ascomycota</taxon>
        <taxon>Pezizomycotina</taxon>
        <taxon>Dothideomycetes</taxon>
        <taxon>Dothideomycetes incertae sedis</taxon>
        <taxon>Botryosphaeriales</taxon>
        <taxon>Botryosphaeriaceae</taxon>
        <taxon>Diplodia</taxon>
    </lineage>
</organism>
<sequence length="182" mass="20335">MSLSLYDTTVAVFIRQLKNLSAVLKKAEKWCDDNQKPHSELLEARLAPDMYPLTSQIRLAVRWARNGALLNKDYHFMATDGKPELKHTFAELQGLIQDALGFLQSVKAEDIEGAEKKPVSVWSSGEEGKGHNVKLNSGHTLLTQAIFPNFWFHDAAAYNICRMKGVPLGKMDFLMGAGPFDD</sequence>
<dbReference type="PANTHER" id="PTHR36922">
    <property type="entry name" value="BLL2446 PROTEIN"/>
    <property type="match status" value="1"/>
</dbReference>
<dbReference type="SUPFAM" id="SSF109854">
    <property type="entry name" value="DinB/YfiT-like putative metalloenzymes"/>
    <property type="match status" value="1"/>
</dbReference>
<evidence type="ECO:0000313" key="2">
    <source>
        <dbReference type="Proteomes" id="UP000034182"/>
    </source>
</evidence>
<evidence type="ECO:0000313" key="1">
    <source>
        <dbReference type="EMBL" id="KKY27191.1"/>
    </source>
</evidence>
<dbReference type="PANTHER" id="PTHR36922:SF1">
    <property type="entry name" value="DUF1993 DOMAIN-CONTAINING PROTEIN"/>
    <property type="match status" value="1"/>
</dbReference>
<dbReference type="InterPro" id="IPR034660">
    <property type="entry name" value="DinB/YfiT-like"/>
</dbReference>
<reference evidence="1 2" key="2">
    <citation type="submission" date="2015-05" db="EMBL/GenBank/DDBJ databases">
        <title>Distinctive expansion of gene families associated with plant cell wall degradation and secondary metabolism in the genomes of grapevine trunk pathogens.</title>
        <authorList>
            <person name="Lawrence D.P."/>
            <person name="Travadon R."/>
            <person name="Rolshausen P.E."/>
            <person name="Baumgartner K."/>
        </authorList>
    </citation>
    <scope>NUCLEOTIDE SEQUENCE [LARGE SCALE GENOMIC DNA]</scope>
    <source>
        <strain evidence="1">DS831</strain>
    </source>
</reference>
<dbReference type="Gene3D" id="1.20.120.450">
    <property type="entry name" value="dinb family like domain"/>
    <property type="match status" value="1"/>
</dbReference>
<dbReference type="EMBL" id="LAQI01000024">
    <property type="protein sequence ID" value="KKY27191.1"/>
    <property type="molecule type" value="Genomic_DNA"/>
</dbReference>
<reference evidence="1 2" key="1">
    <citation type="submission" date="2015-03" db="EMBL/GenBank/DDBJ databases">
        <authorList>
            <person name="Morales-Cruz A."/>
            <person name="Amrine K.C."/>
            <person name="Cantu D."/>
        </authorList>
    </citation>
    <scope>NUCLEOTIDE SEQUENCE [LARGE SCALE GENOMIC DNA]</scope>
    <source>
        <strain evidence="1">DS831</strain>
    </source>
</reference>
<evidence type="ECO:0008006" key="3">
    <source>
        <dbReference type="Google" id="ProtNLM"/>
    </source>
</evidence>
<gene>
    <name evidence="1" type="ORF">UCDDS831_g00938</name>
</gene>
<name>A0A0G2EYP3_9PEZI</name>
<comment type="caution">
    <text evidence="1">The sequence shown here is derived from an EMBL/GenBank/DDBJ whole genome shotgun (WGS) entry which is preliminary data.</text>
</comment>
<accession>A0A0G2EYP3</accession>
<proteinExistence type="predicted"/>
<dbReference type="Pfam" id="PF09351">
    <property type="entry name" value="DUF1993"/>
    <property type="match status" value="1"/>
</dbReference>
<dbReference type="AlphaFoldDB" id="A0A0G2EYP3"/>
<protein>
    <recommendedName>
        <fullName evidence="3">Helix-turn-helix-domain containing protein type</fullName>
    </recommendedName>
</protein>
<dbReference type="InterPro" id="IPR018531">
    <property type="entry name" value="DUF1993"/>
</dbReference>
<dbReference type="Proteomes" id="UP000034182">
    <property type="component" value="Unassembled WGS sequence"/>
</dbReference>